<dbReference type="Pfam" id="PF19143">
    <property type="entry name" value="Omp85_2"/>
    <property type="match status" value="1"/>
</dbReference>
<sequence>MKKIFLFVSLLFLTQISLGQENARPKIGLVLSGGGAKGLAHIGVLKVIDSLGIQVDYIAGTSMGAVVGGLYASGYTGNQLDSIFSKIDVDALLQDYTPRESKSFYEKRNDEIYALTLPFNNFKLGLPSGLSKGLYNFNLMSRLTQHVSDVRDFDKLPIPFLCIATDVETGEQIVLDEGILAQAIIASGALPTLYNPVEINGRLLIDGGVVNNYPIEELKNRDVDFIIGIDVQDGLKNREQLKDVTAVLSQINNFSMIEKMEGKRSLTNIYIQPDIKGYSVVSFDKGQEIIKKGNEKAKEYIKELLPLRNVDEKPLYRVVQNDSIFIRDITFNKLENYTRAYIVGKLKIKKNTKIPVTQIEKGISNLNATQNFSAISYSFEKTQKGERLTLNLKENKNNTFLKFGLHYDDLYKSGVLVNYTHKKMIVKNDVASLDVILGDNFRYNFDYYIDNGFYWSFGFNSKFNSFNRNIATDFENGVIFTDLGINSVNIDFADLTNQAYVQTIFAQKFSFGAGLEFKYLNIESETLQNTKPVFDKSNYLSAFGYLKYDTFNQKYFPKKGWYFSGDLKTFLYSSDYTNEFERFSIAKADIGIVFQPVKRATIKLQTEGGFAIGERTISFFDFVLGGYGFVSVNNIKPFLGYDFLSLAGDSYVKGSITTDYEFYKKHHLNFTANFANVGNRIFEHTEGWLVKPRYTGYGIGYGMESIIGPLEIKHSWSPETGDHFTWFSVGFWF</sequence>
<dbReference type="Proteomes" id="UP000761423">
    <property type="component" value="Unassembled WGS sequence"/>
</dbReference>
<keyword evidence="2 4" id="KW-0442">Lipid degradation</keyword>
<dbReference type="CDD" id="cd07205">
    <property type="entry name" value="Pat_PNPLA6_PNPLA7_NTE1_like"/>
    <property type="match status" value="1"/>
</dbReference>
<feature type="domain" description="PNPLA" evidence="5">
    <location>
        <begin position="29"/>
        <end position="219"/>
    </location>
</feature>
<evidence type="ECO:0000313" key="7">
    <source>
        <dbReference type="Proteomes" id="UP000761423"/>
    </source>
</evidence>
<dbReference type="EMBL" id="JAAJBV010000001">
    <property type="protein sequence ID" value="NHM03547.1"/>
    <property type="molecule type" value="Genomic_DNA"/>
</dbReference>
<dbReference type="SUPFAM" id="SSF52151">
    <property type="entry name" value="FabD/lysophospholipase-like"/>
    <property type="match status" value="1"/>
</dbReference>
<proteinExistence type="predicted"/>
<dbReference type="InterPro" id="IPR050301">
    <property type="entry name" value="NTE"/>
</dbReference>
<comment type="caution">
    <text evidence="6">The sequence shown here is derived from an EMBL/GenBank/DDBJ whole genome shotgun (WGS) entry which is preliminary data.</text>
</comment>
<accession>A0ABX0I8U5</accession>
<dbReference type="InterPro" id="IPR016035">
    <property type="entry name" value="Acyl_Trfase/lysoPLipase"/>
</dbReference>
<dbReference type="InterPro" id="IPR002641">
    <property type="entry name" value="PNPLA_dom"/>
</dbReference>
<feature type="active site" description="Nucleophile" evidence="4">
    <location>
        <position position="62"/>
    </location>
</feature>
<reference evidence="6 7" key="1">
    <citation type="submission" date="2020-02" db="EMBL/GenBank/DDBJ databases">
        <authorList>
            <person name="Chen W.-M."/>
        </authorList>
    </citation>
    <scope>NUCLEOTIDE SEQUENCE [LARGE SCALE GENOMIC DNA]</scope>
    <source>
        <strain evidence="6 7">TWA-26</strain>
    </source>
</reference>
<dbReference type="PANTHER" id="PTHR14226:SF76">
    <property type="entry name" value="NTE FAMILY PROTEIN RSSA"/>
    <property type="match status" value="1"/>
</dbReference>
<feature type="short sequence motif" description="DGA/G" evidence="4">
    <location>
        <begin position="206"/>
        <end position="208"/>
    </location>
</feature>
<keyword evidence="7" id="KW-1185">Reference proteome</keyword>
<feature type="short sequence motif" description="GXGXXG" evidence="4">
    <location>
        <begin position="33"/>
        <end position="38"/>
    </location>
</feature>
<evidence type="ECO:0000256" key="3">
    <source>
        <dbReference type="ARBA" id="ARBA00023098"/>
    </source>
</evidence>
<evidence type="ECO:0000256" key="4">
    <source>
        <dbReference type="PROSITE-ProRule" id="PRU01161"/>
    </source>
</evidence>
<feature type="active site" description="Proton acceptor" evidence="4">
    <location>
        <position position="206"/>
    </location>
</feature>
<evidence type="ECO:0000259" key="5">
    <source>
        <dbReference type="PROSITE" id="PS51635"/>
    </source>
</evidence>
<dbReference type="Gene3D" id="3.40.1090.10">
    <property type="entry name" value="Cytosolic phospholipase A2 catalytic domain"/>
    <property type="match status" value="2"/>
</dbReference>
<dbReference type="PANTHER" id="PTHR14226">
    <property type="entry name" value="NEUROPATHY TARGET ESTERASE/SWISS CHEESE D.MELANOGASTER"/>
    <property type="match status" value="1"/>
</dbReference>
<dbReference type="RefSeq" id="WP_166235550.1">
    <property type="nucleotide sequence ID" value="NZ_JAAJBV010000001.1"/>
</dbReference>
<dbReference type="InterPro" id="IPR043864">
    <property type="entry name" value="Omp85-like_dom"/>
</dbReference>
<dbReference type="Pfam" id="PF01734">
    <property type="entry name" value="Patatin"/>
    <property type="match status" value="1"/>
</dbReference>
<evidence type="ECO:0000256" key="2">
    <source>
        <dbReference type="ARBA" id="ARBA00022963"/>
    </source>
</evidence>
<evidence type="ECO:0000256" key="1">
    <source>
        <dbReference type="ARBA" id="ARBA00022801"/>
    </source>
</evidence>
<organism evidence="6 7">
    <name type="scientific">Flavobacterium celericrescens</name>
    <dbReference type="NCBI Taxonomy" id="2709780"/>
    <lineage>
        <taxon>Bacteria</taxon>
        <taxon>Pseudomonadati</taxon>
        <taxon>Bacteroidota</taxon>
        <taxon>Flavobacteriia</taxon>
        <taxon>Flavobacteriales</taxon>
        <taxon>Flavobacteriaceae</taxon>
        <taxon>Flavobacterium</taxon>
    </lineage>
</organism>
<evidence type="ECO:0000313" key="6">
    <source>
        <dbReference type="EMBL" id="NHM03547.1"/>
    </source>
</evidence>
<name>A0ABX0I8U5_9FLAO</name>
<gene>
    <name evidence="6" type="ORF">G4L40_02380</name>
</gene>
<protein>
    <submittedName>
        <fullName evidence="6">Patatin</fullName>
    </submittedName>
</protein>
<keyword evidence="1 4" id="KW-0378">Hydrolase</keyword>
<dbReference type="PROSITE" id="PS51635">
    <property type="entry name" value="PNPLA"/>
    <property type="match status" value="1"/>
</dbReference>
<keyword evidence="3 4" id="KW-0443">Lipid metabolism</keyword>
<feature type="short sequence motif" description="GXSXG" evidence="4">
    <location>
        <begin position="60"/>
        <end position="64"/>
    </location>
</feature>
<dbReference type="Gene3D" id="3.10.20.310">
    <property type="entry name" value="membrane protein fhac"/>
    <property type="match status" value="1"/>
</dbReference>